<dbReference type="InterPro" id="IPR017748">
    <property type="entry name" value="TagF"/>
</dbReference>
<dbReference type="NCBIfam" id="TIGR03373">
    <property type="entry name" value="VI_minor_4"/>
    <property type="match status" value="1"/>
</dbReference>
<dbReference type="Proteomes" id="UP001320122">
    <property type="component" value="Unassembled WGS sequence"/>
</dbReference>
<dbReference type="EMBL" id="JABFTT010000001">
    <property type="protein sequence ID" value="MCE8018506.1"/>
    <property type="molecule type" value="Genomic_DNA"/>
</dbReference>
<evidence type="ECO:0000313" key="1">
    <source>
        <dbReference type="EMBL" id="MCE8018506.1"/>
    </source>
</evidence>
<evidence type="ECO:0000313" key="2">
    <source>
        <dbReference type="Proteomes" id="UP001320122"/>
    </source>
</evidence>
<proteinExistence type="predicted"/>
<dbReference type="RefSeq" id="WP_234271902.1">
    <property type="nucleotide sequence ID" value="NZ_JABFTT010000001.1"/>
</dbReference>
<gene>
    <name evidence="1" type="primary">tagF</name>
    <name evidence="1" type="ORF">HOP51_00025</name>
</gene>
<keyword evidence="2" id="KW-1185">Reference proteome</keyword>
<comment type="caution">
    <text evidence="1">The sequence shown here is derived from an EMBL/GenBank/DDBJ whole genome shotgun (WGS) entry which is preliminary data.</text>
</comment>
<name>A0ABS9AA42_9GAMM</name>
<dbReference type="InterPro" id="IPR038225">
    <property type="entry name" value="TagF_sf"/>
</dbReference>
<dbReference type="Gene3D" id="3.40.1730.10">
    <property type="entry name" value="pa0076 domain"/>
    <property type="match status" value="1"/>
</dbReference>
<reference evidence="1 2" key="1">
    <citation type="journal article" date="2021" name="Front. Microbiol.">
        <title>Aerobic Denitrification and Heterotrophic Sulfur Oxidation in the Genus Halomonas Revealed by Six Novel Species Characterizations and Genome-Based Analysis.</title>
        <authorList>
            <person name="Wang L."/>
            <person name="Shao Z."/>
        </authorList>
    </citation>
    <scope>NUCLEOTIDE SEQUENCE [LARGE SCALE GENOMIC DNA]</scope>
    <source>
        <strain evidence="1 2">MCCC 1A11036</strain>
    </source>
</reference>
<accession>A0ABS9AA42</accession>
<organism evidence="1 2">
    <name type="scientific">Billgrantia zhangzhouensis</name>
    <dbReference type="NCBI Taxonomy" id="2733481"/>
    <lineage>
        <taxon>Bacteria</taxon>
        <taxon>Pseudomonadati</taxon>
        <taxon>Pseudomonadota</taxon>
        <taxon>Gammaproteobacteria</taxon>
        <taxon>Oceanospirillales</taxon>
        <taxon>Halomonadaceae</taxon>
        <taxon>Billgrantia</taxon>
    </lineage>
</organism>
<protein>
    <submittedName>
        <fullName evidence="1">Type VI secretion system-associated protein TagF</fullName>
    </submittedName>
</protein>
<sequence>MIGYFGKVPGSADFVAHNAAYKDVRELDGWLQSALAWMAERDTDWQQRFDALPTCFFHFRASNGQWLLGGMQSSCDASGRRYPLLVFQRLSVAPGIEGSIGVHTLSETFAGQLRGLLQRTVHGDATVHDLHHAIEALRGLGEVDLRLHQRLLRRFLDDVRYLDLSQALAPGFPEFIANAFALRMQGLRQRLQRGDTLPAVMPLPAERALKRPAADLWLHWLDRDGRTQAKASLLVDDFMRPQLWRFAQAEQALFRLLAGLAPKEARCDVLEAFEQFDSQWAHIRPPAAELDIGTYITRFPGEGNERGKYDRMDGLA</sequence>
<dbReference type="Pfam" id="PF09867">
    <property type="entry name" value="TagF_N"/>
    <property type="match status" value="1"/>
</dbReference>